<comment type="caution">
    <text evidence="2">The sequence shown here is derived from an EMBL/GenBank/DDBJ whole genome shotgun (WGS) entry which is preliminary data.</text>
</comment>
<evidence type="ECO:0000256" key="1">
    <source>
        <dbReference type="SAM" id="MobiDB-lite"/>
    </source>
</evidence>
<protein>
    <submittedName>
        <fullName evidence="2">Uncharacterized protein</fullName>
    </submittedName>
</protein>
<accession>A0AAN6MJU9</accession>
<dbReference type="Proteomes" id="UP001303889">
    <property type="component" value="Unassembled WGS sequence"/>
</dbReference>
<feature type="compositionally biased region" description="Pro residues" evidence="1">
    <location>
        <begin position="150"/>
        <end position="159"/>
    </location>
</feature>
<feature type="compositionally biased region" description="Low complexity" evidence="1">
    <location>
        <begin position="219"/>
        <end position="237"/>
    </location>
</feature>
<reference evidence="2" key="2">
    <citation type="submission" date="2023-05" db="EMBL/GenBank/DDBJ databases">
        <authorList>
            <consortium name="Lawrence Berkeley National Laboratory"/>
            <person name="Steindorff A."/>
            <person name="Hensen N."/>
            <person name="Bonometti L."/>
            <person name="Westerberg I."/>
            <person name="Brannstrom I.O."/>
            <person name="Guillou S."/>
            <person name="Cros-Aarteil S."/>
            <person name="Calhoun S."/>
            <person name="Haridas S."/>
            <person name="Kuo A."/>
            <person name="Mondo S."/>
            <person name="Pangilinan J."/>
            <person name="Riley R."/>
            <person name="Labutti K."/>
            <person name="Andreopoulos B."/>
            <person name="Lipzen A."/>
            <person name="Chen C."/>
            <person name="Yanf M."/>
            <person name="Daum C."/>
            <person name="Ng V."/>
            <person name="Clum A."/>
            <person name="Ohm R."/>
            <person name="Martin F."/>
            <person name="Silar P."/>
            <person name="Natvig D."/>
            <person name="Lalanne C."/>
            <person name="Gautier V."/>
            <person name="Ament-Velasquez S.L."/>
            <person name="Kruys A."/>
            <person name="Hutchinson M.I."/>
            <person name="Powell A.J."/>
            <person name="Barry K."/>
            <person name="Miller A.N."/>
            <person name="Grigoriev I.V."/>
            <person name="Debuchy R."/>
            <person name="Gladieux P."/>
            <person name="Thoren M.H."/>
            <person name="Johannesson H."/>
        </authorList>
    </citation>
    <scope>NUCLEOTIDE SEQUENCE</scope>
    <source>
        <strain evidence="2">CBS 103.79</strain>
    </source>
</reference>
<gene>
    <name evidence="2" type="ORF">C8A05DRAFT_15954</name>
</gene>
<proteinExistence type="predicted"/>
<feature type="compositionally biased region" description="Low complexity" evidence="1">
    <location>
        <begin position="119"/>
        <end position="140"/>
    </location>
</feature>
<reference evidence="2" key="1">
    <citation type="journal article" date="2023" name="Mol. Phylogenet. Evol.">
        <title>Genome-scale phylogeny and comparative genomics of the fungal order Sordariales.</title>
        <authorList>
            <person name="Hensen N."/>
            <person name="Bonometti L."/>
            <person name="Westerberg I."/>
            <person name="Brannstrom I.O."/>
            <person name="Guillou S."/>
            <person name="Cros-Aarteil S."/>
            <person name="Calhoun S."/>
            <person name="Haridas S."/>
            <person name="Kuo A."/>
            <person name="Mondo S."/>
            <person name="Pangilinan J."/>
            <person name="Riley R."/>
            <person name="LaButti K."/>
            <person name="Andreopoulos B."/>
            <person name="Lipzen A."/>
            <person name="Chen C."/>
            <person name="Yan M."/>
            <person name="Daum C."/>
            <person name="Ng V."/>
            <person name="Clum A."/>
            <person name="Steindorff A."/>
            <person name="Ohm R.A."/>
            <person name="Martin F."/>
            <person name="Silar P."/>
            <person name="Natvig D.O."/>
            <person name="Lalanne C."/>
            <person name="Gautier V."/>
            <person name="Ament-Velasquez S.L."/>
            <person name="Kruys A."/>
            <person name="Hutchinson M.I."/>
            <person name="Powell A.J."/>
            <person name="Barry K."/>
            <person name="Miller A.N."/>
            <person name="Grigoriev I.V."/>
            <person name="Debuchy R."/>
            <person name="Gladieux P."/>
            <person name="Hiltunen Thoren M."/>
            <person name="Johannesson H."/>
        </authorList>
    </citation>
    <scope>NUCLEOTIDE SEQUENCE</scope>
    <source>
        <strain evidence="2">CBS 103.79</strain>
    </source>
</reference>
<evidence type="ECO:0000313" key="3">
    <source>
        <dbReference type="Proteomes" id="UP001303889"/>
    </source>
</evidence>
<evidence type="ECO:0000313" key="2">
    <source>
        <dbReference type="EMBL" id="KAK3901929.1"/>
    </source>
</evidence>
<name>A0AAN6MJU9_9PEZI</name>
<feature type="compositionally biased region" description="Pro residues" evidence="1">
    <location>
        <begin position="76"/>
        <end position="89"/>
    </location>
</feature>
<dbReference type="EMBL" id="MU855545">
    <property type="protein sequence ID" value="KAK3901929.1"/>
    <property type="molecule type" value="Genomic_DNA"/>
</dbReference>
<keyword evidence="3" id="KW-1185">Reference proteome</keyword>
<feature type="region of interest" description="Disordered" evidence="1">
    <location>
        <begin position="63"/>
        <end position="179"/>
    </location>
</feature>
<dbReference type="AlphaFoldDB" id="A0AAN6MJU9"/>
<organism evidence="2 3">
    <name type="scientific">Staphylotrichum tortipilum</name>
    <dbReference type="NCBI Taxonomy" id="2831512"/>
    <lineage>
        <taxon>Eukaryota</taxon>
        <taxon>Fungi</taxon>
        <taxon>Dikarya</taxon>
        <taxon>Ascomycota</taxon>
        <taxon>Pezizomycotina</taxon>
        <taxon>Sordariomycetes</taxon>
        <taxon>Sordariomycetidae</taxon>
        <taxon>Sordariales</taxon>
        <taxon>Chaetomiaceae</taxon>
        <taxon>Staphylotrichum</taxon>
    </lineage>
</organism>
<sequence length="740" mass="80125">MPAHGRSPAPSLPPVNDEATIPFSDLFASGFDSATVDATTQLADRGIFVASNGRRYRFESIPDHHHQHHHHADLKGPPPPARPPPPPTPAISSSSTSSLPPPPHPHLRTQPPPPHHDYLSWGRSPSTTSSLSYSSRGAYSVRSNGYAAAPGPPEPPRGPPLAAAAAAHAHAHDDQDGGVTGMMAQLSINRFGATPMYGESDGGVQAAETLTDPDVAPHQQQPVSPTSPDDPSASSYDFYHNQYSYQQQASHYTSSHPWSATDHPSPGAAPHYWTNVNYANYTTQTNALLQSARQQAVATTGLPSLLEDATALVTPPTQHPPTVEYCSDKEVWDGGAAQGGYYGSGYPPQVSVSAPTAGYGEAPERGYAGYAGEGGIDTLTPVVVPQQQQRGAVSVASDGASTGRDNVLPGEDLLFDGPVKSAQSLSAPVFREGVLKVFRNTITNDLRFHCKVDRESETYWMKASNAQLVPAYAYDQRLSKVVYIRDKESDKGSGYMQAAQGNCRPSGIYQFDTLRELFDFQARLTGEKVVLDIGSVRLVTLSRASSRSSTQFSGARLQIWHELEGGNGRRGAQSDVASFVTAGTALSGPLRERLVASPSRLILYLGRMGGYVTAFITDDLEIKADGQTLVKLKPRKAPTPFSRKGSRFQWVKARMHPNQGSEPAGLDIDGKALEVEVGSDYDSYKTFEIEFETSPSQDNFVRKWDEVMRERRAQRMRLTHIQEGMESAVFTGRQARGVFM</sequence>
<feature type="region of interest" description="Disordered" evidence="1">
    <location>
        <begin position="215"/>
        <end position="237"/>
    </location>
</feature>